<reference evidence="2 3" key="1">
    <citation type="journal article" date="2024" name="Science">
        <title>Giant polyketide synthase enzymes in the biosynthesis of giant marine polyether toxins.</title>
        <authorList>
            <person name="Fallon T.R."/>
            <person name="Shende V.V."/>
            <person name="Wierzbicki I.H."/>
            <person name="Pendleton A.L."/>
            <person name="Watervoot N.F."/>
            <person name="Auber R.P."/>
            <person name="Gonzalez D.J."/>
            <person name="Wisecaver J.H."/>
            <person name="Moore B.S."/>
        </authorList>
    </citation>
    <scope>NUCLEOTIDE SEQUENCE [LARGE SCALE GENOMIC DNA]</scope>
    <source>
        <strain evidence="2 3">12B1</strain>
    </source>
</reference>
<name>A0AB34K7D6_PRYPA</name>
<comment type="caution">
    <text evidence="2">The sequence shown here is derived from an EMBL/GenBank/DDBJ whole genome shotgun (WGS) entry which is preliminary data.</text>
</comment>
<sequence length="510" mass="55327">MGVTDLELRRSILRTHGVRELDDGLCIHSRSTHHRASSITPLEEAIAKAFGVALEGMPGAEDTGHVIAGAAIAALRNRADAEAPLESGTLSGRGNDPSSVKAPCELADAESEHVSLQQVMQSCGVSRYELEALLMRMQRDNVGALEVPGLLRAVSSPTMRPPLECAVLRAFGAAIHQAGTVEDRRSDPPATPPRISSIPRLPSVPAISSESNYLSSVPSQRKRLPRRFSCESSPPLPRLLQWDKGPAGRPGEDGEPHGSSPAGRRQRLPSVDDLSAAREQANTARRKSLPELRLPQLRLPEPRLRRRGSGDGTSLRLGRRGSGDSTALRLGRRGSGDSSTLRLGRRGSGDSTALRLGRRASGDSTALRLGRRASETMVLGRWCRDRLSISPLRSQSQHNNTSPPHSFIPQLRVHRNAEGAEPSAATGKFSLSQPILGVPVEGAIPFDSPPQVGMRAVTRDELERLGRAMEEAQMEYITMPHFLHGLVETHDFFLRPMEMAVFRAFLGDDF</sequence>
<keyword evidence="3" id="KW-1185">Reference proteome</keyword>
<organism evidence="2 3">
    <name type="scientific">Prymnesium parvum</name>
    <name type="common">Toxic golden alga</name>
    <dbReference type="NCBI Taxonomy" id="97485"/>
    <lineage>
        <taxon>Eukaryota</taxon>
        <taxon>Haptista</taxon>
        <taxon>Haptophyta</taxon>
        <taxon>Prymnesiophyceae</taxon>
        <taxon>Prymnesiales</taxon>
        <taxon>Prymnesiaceae</taxon>
        <taxon>Prymnesium</taxon>
    </lineage>
</organism>
<gene>
    <name evidence="2" type="ORF">AB1Y20_000266</name>
</gene>
<accession>A0AB34K7D6</accession>
<feature type="region of interest" description="Disordered" evidence="1">
    <location>
        <begin position="179"/>
        <end position="355"/>
    </location>
</feature>
<dbReference type="Proteomes" id="UP001515480">
    <property type="component" value="Unassembled WGS sequence"/>
</dbReference>
<dbReference type="AlphaFoldDB" id="A0AB34K7D6"/>
<proteinExistence type="predicted"/>
<evidence type="ECO:0000313" key="2">
    <source>
        <dbReference type="EMBL" id="KAL1529312.1"/>
    </source>
</evidence>
<feature type="compositionally biased region" description="Polar residues" evidence="1">
    <location>
        <begin position="206"/>
        <end position="219"/>
    </location>
</feature>
<protein>
    <submittedName>
        <fullName evidence="2">Uncharacterized protein</fullName>
    </submittedName>
</protein>
<evidence type="ECO:0000313" key="3">
    <source>
        <dbReference type="Proteomes" id="UP001515480"/>
    </source>
</evidence>
<feature type="compositionally biased region" description="Low complexity" evidence="1">
    <location>
        <begin position="193"/>
        <end position="205"/>
    </location>
</feature>
<evidence type="ECO:0000256" key="1">
    <source>
        <dbReference type="SAM" id="MobiDB-lite"/>
    </source>
</evidence>
<dbReference type="EMBL" id="JBGBPQ010000001">
    <property type="protein sequence ID" value="KAL1529312.1"/>
    <property type="molecule type" value="Genomic_DNA"/>
</dbReference>